<sequence>MVKVFIFNGSLNRNSTTDYLIKNFLNKLKQNSDIELSTYYLKNKEISNCIGCSRCFQNKECVLDDKDCFDKVRAEMLDSDIIIIGTPIYANNVTGYCKTFIDRISSWCHIFKLIGKRGVIITTTSNSGLDEVNNYLYKVMSYLGLADIEVISHQLNKDNINRTLDEIDYISSKLINNIKNNEKLKFSKLSEESFERLKEFYLSENANINEKKYWEETGMITCESLDKIIYERR</sequence>
<evidence type="ECO:0000259" key="3">
    <source>
        <dbReference type="Pfam" id="PF03358"/>
    </source>
</evidence>
<dbReference type="SUPFAM" id="SSF52218">
    <property type="entry name" value="Flavoproteins"/>
    <property type="match status" value="1"/>
</dbReference>
<reference evidence="4" key="2">
    <citation type="submission" date="2022-06" db="EMBL/GenBank/DDBJ databases">
        <title>Isolation of gut microbiota from human fecal samples.</title>
        <authorList>
            <person name="Pamer E.G."/>
            <person name="Barat B."/>
            <person name="Waligurski E."/>
            <person name="Medina S."/>
            <person name="Paddock L."/>
            <person name="Mostad J."/>
        </authorList>
    </citation>
    <scope>NUCLEOTIDE SEQUENCE</scope>
    <source>
        <strain evidence="4">DFI.6.24</strain>
    </source>
</reference>
<gene>
    <name evidence="5" type="ORF">C7U54_11430</name>
    <name evidence="4" type="ORF">NE542_13690</name>
</gene>
<dbReference type="GO" id="GO:0016491">
    <property type="term" value="F:oxidoreductase activity"/>
    <property type="evidence" value="ECO:0007669"/>
    <property type="project" value="InterPro"/>
</dbReference>
<name>A0A2T3FVS7_9FIRM</name>
<dbReference type="InterPro" id="IPR005025">
    <property type="entry name" value="FMN_Rdtase-like_dom"/>
</dbReference>
<dbReference type="EMBL" id="JANGBO010000021">
    <property type="protein sequence ID" value="MCQ5062869.1"/>
    <property type="molecule type" value="Genomic_DNA"/>
</dbReference>
<dbReference type="Pfam" id="PF03358">
    <property type="entry name" value="FMN_red"/>
    <property type="match status" value="1"/>
</dbReference>
<dbReference type="PANTHER" id="PTHR43278">
    <property type="entry name" value="NAD(P)H-DEPENDENT FMN-CONTAINING OXIDOREDUCTASE YWQN-RELATED"/>
    <property type="match status" value="1"/>
</dbReference>
<evidence type="ECO:0000313" key="4">
    <source>
        <dbReference type="EMBL" id="MCQ5062869.1"/>
    </source>
</evidence>
<feature type="domain" description="NADPH-dependent FMN reductase-like" evidence="3">
    <location>
        <begin position="2"/>
        <end position="149"/>
    </location>
</feature>
<dbReference type="Proteomes" id="UP000240974">
    <property type="component" value="Unassembled WGS sequence"/>
</dbReference>
<dbReference type="PANTHER" id="PTHR43278:SF4">
    <property type="entry name" value="NAD(P)H-DEPENDENT FMN-CONTAINING OXIDOREDUCTASE YWQN-RELATED"/>
    <property type="match status" value="1"/>
</dbReference>
<dbReference type="AlphaFoldDB" id="A0A2T3FVS7"/>
<keyword evidence="6" id="KW-1185">Reference proteome</keyword>
<comment type="caution">
    <text evidence="5">The sequence shown here is derived from an EMBL/GenBank/DDBJ whole genome shotgun (WGS) entry which is preliminary data.</text>
</comment>
<accession>A0A2T3FVS7</accession>
<reference evidence="5 6" key="1">
    <citation type="journal article" date="2019" name="Int. J. Syst. Evol. Microbiol.">
        <title>Faecalibacillus intestinalis gen. nov., sp. nov. and Faecalibacillus faecis sp. nov., isolated from human faeces.</title>
        <authorList>
            <person name="Seo B."/>
            <person name="Jeon K."/>
            <person name="Baek I."/>
            <person name="Lee Y.M."/>
            <person name="Baek K."/>
            <person name="Ko G."/>
        </authorList>
    </citation>
    <scope>NUCLEOTIDE SEQUENCE [LARGE SCALE GENOMIC DNA]</scope>
    <source>
        <strain evidence="5 6">SNUG30099</strain>
    </source>
</reference>
<organism evidence="5 6">
    <name type="scientific">Faecalibacillus intestinalis</name>
    <dbReference type="NCBI Taxonomy" id="1982626"/>
    <lineage>
        <taxon>Bacteria</taxon>
        <taxon>Bacillati</taxon>
        <taxon>Bacillota</taxon>
        <taxon>Erysipelotrichia</taxon>
        <taxon>Erysipelotrichales</taxon>
        <taxon>Coprobacillaceae</taxon>
        <taxon>Faecalibacillus</taxon>
    </lineage>
</organism>
<dbReference type="InterPro" id="IPR051796">
    <property type="entry name" value="ISF_SsuE-like"/>
</dbReference>
<protein>
    <submittedName>
        <fullName evidence="4">Flavodoxin family protein</fullName>
    </submittedName>
</protein>
<evidence type="ECO:0000256" key="1">
    <source>
        <dbReference type="ARBA" id="ARBA00022630"/>
    </source>
</evidence>
<dbReference type="Proteomes" id="UP001204814">
    <property type="component" value="Unassembled WGS sequence"/>
</dbReference>
<evidence type="ECO:0000256" key="2">
    <source>
        <dbReference type="ARBA" id="ARBA00022643"/>
    </source>
</evidence>
<proteinExistence type="predicted"/>
<keyword evidence="2" id="KW-0288">FMN</keyword>
<dbReference type="RefSeq" id="WP_107030377.1">
    <property type="nucleotide sequence ID" value="NZ_JADPGG010000130.1"/>
</dbReference>
<evidence type="ECO:0000313" key="5">
    <source>
        <dbReference type="EMBL" id="PST39388.1"/>
    </source>
</evidence>
<dbReference type="InterPro" id="IPR029039">
    <property type="entry name" value="Flavoprotein-like_sf"/>
</dbReference>
<keyword evidence="1" id="KW-0285">Flavoprotein</keyword>
<dbReference type="EMBL" id="PYLQ01000019">
    <property type="protein sequence ID" value="PST39388.1"/>
    <property type="molecule type" value="Genomic_DNA"/>
</dbReference>
<evidence type="ECO:0000313" key="6">
    <source>
        <dbReference type="Proteomes" id="UP000240974"/>
    </source>
</evidence>
<dbReference type="Gene3D" id="3.40.50.360">
    <property type="match status" value="1"/>
</dbReference>